<protein>
    <recommendedName>
        <fullName evidence="9">Multidrug-efflux transporter</fullName>
    </recommendedName>
</protein>
<feature type="transmembrane region" description="Helical" evidence="10">
    <location>
        <begin position="128"/>
        <end position="145"/>
    </location>
</feature>
<dbReference type="Pfam" id="PF01554">
    <property type="entry name" value="MatE"/>
    <property type="match status" value="2"/>
</dbReference>
<comment type="subcellular location">
    <subcellularLocation>
        <location evidence="1">Cell inner membrane</location>
        <topology evidence="1">Multi-pass membrane protein</topology>
    </subcellularLocation>
</comment>
<dbReference type="PANTHER" id="PTHR43298:SF2">
    <property type="entry name" value="FMN_FAD EXPORTER YEEO-RELATED"/>
    <property type="match status" value="1"/>
</dbReference>
<feature type="transmembrane region" description="Helical" evidence="10">
    <location>
        <begin position="157"/>
        <end position="176"/>
    </location>
</feature>
<keyword evidence="2" id="KW-0813">Transport</keyword>
<feature type="transmembrane region" description="Helical" evidence="10">
    <location>
        <begin position="313"/>
        <end position="332"/>
    </location>
</feature>
<feature type="transmembrane region" description="Helical" evidence="10">
    <location>
        <begin position="352"/>
        <end position="378"/>
    </location>
</feature>
<dbReference type="InterPro" id="IPR002528">
    <property type="entry name" value="MATE_fam"/>
</dbReference>
<feature type="transmembrane region" description="Helical" evidence="10">
    <location>
        <begin position="188"/>
        <end position="209"/>
    </location>
</feature>
<keyword evidence="5 10" id="KW-0812">Transmembrane</keyword>
<evidence type="ECO:0000256" key="4">
    <source>
        <dbReference type="ARBA" id="ARBA00022475"/>
    </source>
</evidence>
<evidence type="ECO:0000256" key="6">
    <source>
        <dbReference type="ARBA" id="ARBA00022989"/>
    </source>
</evidence>
<evidence type="ECO:0000256" key="1">
    <source>
        <dbReference type="ARBA" id="ARBA00004429"/>
    </source>
</evidence>
<evidence type="ECO:0000256" key="9">
    <source>
        <dbReference type="ARBA" id="ARBA00031636"/>
    </source>
</evidence>
<evidence type="ECO:0000256" key="5">
    <source>
        <dbReference type="ARBA" id="ARBA00022692"/>
    </source>
</evidence>
<dbReference type="CDD" id="cd13131">
    <property type="entry name" value="MATE_NorM_like"/>
    <property type="match status" value="1"/>
</dbReference>
<accession>A0A1H8KKM6</accession>
<dbReference type="PIRSF" id="PIRSF006603">
    <property type="entry name" value="DinF"/>
    <property type="match status" value="1"/>
</dbReference>
<dbReference type="RefSeq" id="WP_091846315.1">
    <property type="nucleotide sequence ID" value="NZ_FOCM01000008.1"/>
</dbReference>
<evidence type="ECO:0000256" key="7">
    <source>
        <dbReference type="ARBA" id="ARBA00023065"/>
    </source>
</evidence>
<feature type="transmembrane region" description="Helical" evidence="10">
    <location>
        <begin position="272"/>
        <end position="292"/>
    </location>
</feature>
<evidence type="ECO:0000313" key="11">
    <source>
        <dbReference type="EMBL" id="SEN93523.1"/>
    </source>
</evidence>
<name>A0A1H8KKM6_9RHOB</name>
<evidence type="ECO:0000313" key="12">
    <source>
        <dbReference type="Proteomes" id="UP000199372"/>
    </source>
</evidence>
<evidence type="ECO:0000256" key="2">
    <source>
        <dbReference type="ARBA" id="ARBA00022448"/>
    </source>
</evidence>
<proteinExistence type="predicted"/>
<evidence type="ECO:0000256" key="10">
    <source>
        <dbReference type="SAM" id="Phobius"/>
    </source>
</evidence>
<dbReference type="PANTHER" id="PTHR43298">
    <property type="entry name" value="MULTIDRUG RESISTANCE PROTEIN NORM-RELATED"/>
    <property type="match status" value="1"/>
</dbReference>
<feature type="transmembrane region" description="Helical" evidence="10">
    <location>
        <begin position="230"/>
        <end position="252"/>
    </location>
</feature>
<dbReference type="GO" id="GO:0042910">
    <property type="term" value="F:xenobiotic transmembrane transporter activity"/>
    <property type="evidence" value="ECO:0007669"/>
    <property type="project" value="InterPro"/>
</dbReference>
<dbReference type="OrthoDB" id="9780160at2"/>
<dbReference type="Proteomes" id="UP000199372">
    <property type="component" value="Unassembled WGS sequence"/>
</dbReference>
<keyword evidence="3" id="KW-0050">Antiport</keyword>
<dbReference type="NCBIfam" id="TIGR00797">
    <property type="entry name" value="matE"/>
    <property type="match status" value="1"/>
</dbReference>
<feature type="transmembrane region" description="Helical" evidence="10">
    <location>
        <begin position="12"/>
        <end position="30"/>
    </location>
</feature>
<feature type="transmembrane region" description="Helical" evidence="10">
    <location>
        <begin position="390"/>
        <end position="410"/>
    </location>
</feature>
<feature type="transmembrane region" description="Helical" evidence="10">
    <location>
        <begin position="416"/>
        <end position="434"/>
    </location>
</feature>
<feature type="transmembrane region" description="Helical" evidence="10">
    <location>
        <begin position="42"/>
        <end position="68"/>
    </location>
</feature>
<dbReference type="GO" id="GO:0006811">
    <property type="term" value="P:monoatomic ion transport"/>
    <property type="evidence" value="ECO:0007669"/>
    <property type="project" value="UniProtKB-KW"/>
</dbReference>
<gene>
    <name evidence="11" type="ORF">SAMN04488011_10826</name>
</gene>
<feature type="transmembrane region" description="Helical" evidence="10">
    <location>
        <begin position="89"/>
        <end position="108"/>
    </location>
</feature>
<dbReference type="EMBL" id="FOCM01000008">
    <property type="protein sequence ID" value="SEN93523.1"/>
    <property type="molecule type" value="Genomic_DNA"/>
</dbReference>
<organism evidence="11 12">
    <name type="scientific">Palleronia pelagia</name>
    <dbReference type="NCBI Taxonomy" id="387096"/>
    <lineage>
        <taxon>Bacteria</taxon>
        <taxon>Pseudomonadati</taxon>
        <taxon>Pseudomonadota</taxon>
        <taxon>Alphaproteobacteria</taxon>
        <taxon>Rhodobacterales</taxon>
        <taxon>Roseobacteraceae</taxon>
        <taxon>Palleronia</taxon>
    </lineage>
</organism>
<dbReference type="AlphaFoldDB" id="A0A1H8KKM6"/>
<dbReference type="InterPro" id="IPR050222">
    <property type="entry name" value="MATE_MdtK"/>
</dbReference>
<sequence length="459" mass="48161">MDYATHLRRITVLGLPLIGSHLSQFAIQLTDTVMLGRYDIEVLAAQVLAATFFFILLIFGSGFGWAVMPLVAEAAARGDETVVRRATRMALWLTGGFALACLPLLLGAGPILRALGQAPALSQMAADYLWIQGWSIVPALGIMVLKSTLAGIERTQVVLWATVAAVVVNALANYALIFGNWGAPELGIRGAAIASLVSTALSCAVMVAYTARAMAAYAVFANFWRVDRAILARVFRLGLPIGLTSVAEVSLFSASSVMMGWLGAIPLAAHGIALNITSAVFMVHIGLSNVATIRAGNALGRGDGPDLRRGARAVVAVSLVFALVCVALFLLLPRPMIAAFLDPADPAYGQVMRLAVAMLAAAALFQLVDALQVMALGLLRGVQDTQVPMLLAVISYWVVGVPVAYLLGFALGLGGIGVWLGLAAGLAVAGVLMMRRFTAQGAYVVERSKGSDGYPTPTR</sequence>
<keyword evidence="7" id="KW-0406">Ion transport</keyword>
<evidence type="ECO:0000256" key="8">
    <source>
        <dbReference type="ARBA" id="ARBA00023136"/>
    </source>
</evidence>
<reference evidence="12" key="1">
    <citation type="submission" date="2016-10" db="EMBL/GenBank/DDBJ databases">
        <authorList>
            <person name="Varghese N."/>
            <person name="Submissions S."/>
        </authorList>
    </citation>
    <scope>NUCLEOTIDE SEQUENCE [LARGE SCALE GENOMIC DNA]</scope>
    <source>
        <strain evidence="12">DSM 26893</strain>
    </source>
</reference>
<dbReference type="GO" id="GO:0005886">
    <property type="term" value="C:plasma membrane"/>
    <property type="evidence" value="ECO:0007669"/>
    <property type="project" value="UniProtKB-SubCell"/>
</dbReference>
<dbReference type="GO" id="GO:0015297">
    <property type="term" value="F:antiporter activity"/>
    <property type="evidence" value="ECO:0007669"/>
    <property type="project" value="UniProtKB-KW"/>
</dbReference>
<keyword evidence="12" id="KW-1185">Reference proteome</keyword>
<keyword evidence="4" id="KW-1003">Cell membrane</keyword>
<evidence type="ECO:0000256" key="3">
    <source>
        <dbReference type="ARBA" id="ARBA00022449"/>
    </source>
</evidence>
<keyword evidence="6 10" id="KW-1133">Transmembrane helix</keyword>
<dbReference type="InterPro" id="IPR048279">
    <property type="entry name" value="MdtK-like"/>
</dbReference>
<keyword evidence="8 10" id="KW-0472">Membrane</keyword>